<evidence type="ECO:0000313" key="2">
    <source>
        <dbReference type="Proteomes" id="UP001064048"/>
    </source>
</evidence>
<name>A0ACC0K6L0_CHOFU</name>
<evidence type="ECO:0000313" key="1">
    <source>
        <dbReference type="EMBL" id="KAI8432030.1"/>
    </source>
</evidence>
<organism evidence="1 2">
    <name type="scientific">Choristoneura fumiferana</name>
    <name type="common">Spruce budworm moth</name>
    <name type="synonym">Archips fumiferana</name>
    <dbReference type="NCBI Taxonomy" id="7141"/>
    <lineage>
        <taxon>Eukaryota</taxon>
        <taxon>Metazoa</taxon>
        <taxon>Ecdysozoa</taxon>
        <taxon>Arthropoda</taxon>
        <taxon>Hexapoda</taxon>
        <taxon>Insecta</taxon>
        <taxon>Pterygota</taxon>
        <taxon>Neoptera</taxon>
        <taxon>Endopterygota</taxon>
        <taxon>Lepidoptera</taxon>
        <taxon>Glossata</taxon>
        <taxon>Ditrysia</taxon>
        <taxon>Tortricoidea</taxon>
        <taxon>Tortricidae</taxon>
        <taxon>Tortricinae</taxon>
        <taxon>Choristoneura</taxon>
    </lineage>
</organism>
<comment type="caution">
    <text evidence="1">The sequence shown here is derived from an EMBL/GenBank/DDBJ whole genome shotgun (WGS) entry which is preliminary data.</text>
</comment>
<reference evidence="1 2" key="1">
    <citation type="journal article" date="2022" name="Genome Biol. Evol.">
        <title>The Spruce Budworm Genome: Reconstructing the Evolutionary History of Antifreeze Proteins.</title>
        <authorList>
            <person name="Beliveau C."/>
            <person name="Gagne P."/>
            <person name="Picq S."/>
            <person name="Vernygora O."/>
            <person name="Keeling C.I."/>
            <person name="Pinkney K."/>
            <person name="Doucet D."/>
            <person name="Wen F."/>
            <person name="Johnston J.S."/>
            <person name="Maaroufi H."/>
            <person name="Boyle B."/>
            <person name="Laroche J."/>
            <person name="Dewar K."/>
            <person name="Juretic N."/>
            <person name="Blackburn G."/>
            <person name="Nisole A."/>
            <person name="Brunet B."/>
            <person name="Brandao M."/>
            <person name="Lumley L."/>
            <person name="Duan J."/>
            <person name="Quan G."/>
            <person name="Lucarotti C.J."/>
            <person name="Roe A.D."/>
            <person name="Sperling F.A.H."/>
            <person name="Levesque R.C."/>
            <person name="Cusson M."/>
        </authorList>
    </citation>
    <scope>NUCLEOTIDE SEQUENCE [LARGE SCALE GENOMIC DNA]</scope>
    <source>
        <strain evidence="1">Glfc:IPQL:Cfum</strain>
    </source>
</reference>
<gene>
    <name evidence="1" type="ORF">MSG28_004552</name>
</gene>
<dbReference type="Proteomes" id="UP001064048">
    <property type="component" value="Chromosome 7"/>
</dbReference>
<keyword evidence="2" id="KW-1185">Reference proteome</keyword>
<sequence>MSKIVFKINGKQYEVDGNYGPDVSLNEFIRTVADLRGTKAMCHEGGCGACVVAIRAAAPPTNEMRTFAVNSCLVSVLSCHGWEVTTVEGIGNRTIGYHDIQSRLAKFNGTQCGYCTPGWVMNMYSLSKSKNDNLTMSEIENSFAGNICRCTGYRPIADAFKTFATDVDKKLLSKLCDLEDLSILKSCGVSCAKKCPHKKNNDQNLSKKENDDDWCELTKSDNNMIQINCKNNKWSKAFTLEDVFKAMKDDHDYKLIAGNTGQGVYHVSEYPKNIIDIFNIVELKGYILDVNLILGAGMPLTEMMELFLELSKKNEDFSYLQQFYDHMDLVAHIPVRNIGTIGGNLCLKHVNNQFQSDLFLLFETVGAMVTVAEALDKKVAMSLPDFLSSDLKGKVLLNVRLPPLSHCCNVKTYKIMPRSQNAHAVVNAGFLLRFHRNSQLLENVSIVYGSIAPNFIHASKTEAALVGKNPFTNETLQLAVNTLFEEIHPEEAPPEPSAAYRRMLAVALYYKKVPGVIAFYSAKDIPGENCFTPANVPFMTAREEILCSGKVEFNGQPAGIIVANREKIANKAAKLVKINYAGINNNKPLLTIDDVLKSPEKNKRVVLSREVEPTEIGNDVRCIIQGEFKIESQYHYTMEPQTTVVKPTEDGIEVYSATQWLDLTNIAIAQCLKVPVNSVNVIVRRVGGAYGSKISRAAQIACACALVSHFLGTTCRFILPLQTNMRSVGKRLPTTCNFEAGVNLEGGIQHMKLSFYQDCGHIFNEVIAPITVEHVRNCYNAKRWKIEANSVATDTASNTWCRAPASTEGVAIIEHIMERIAFNLNKDSLQIRLANMRKGNAIPEMFDQLKRDSNFDQRQEEVKKFNEENRWRKRALNLLPIEVDVFYLGNYNAVISIYHGDGSVVVTHGGIEMGQGINTKAAQVCAYILGIPLEKVSVKPSTSFTSPNAIVTGGSIGSECVAFAVKKASEILMERFKPIKDKMEKYSWEELINQAYAANVDLQASYMMSPKDNIKPYNVQAVCALEVEVDILTGNHDVRRVDLLEDTGRSLSPEIDVAQLQHQKKLEMSKILFKINGKQYEADGKYGPDVSLNEFIRTVADLRGTKAMCHEGGCGACVVAIRAAAPPTNEMRTFAVNSCLVSILSCHGWEITTVEGIGNRTMGYHDIQTRLAKFNGTQCGYCTPGWIMNMYSLYNAKNGKLTTKEIENSFAGNLCRCTGYRPIADAFKTFASDADCNLVDKLTDLEDLGMFKPCGVNCTKKCPHKNKENDILLGKLNLNQDKDTPEDDWCVVEDSDNKLTVLEYGAQKWYKAFTLEHVFKIMAMCKEYKLIAGNTGQGVYHVESYPSNVIDIFSVAEIKGYVIDVNLILGAGMTLTDMMELFLDLSSRNEEFSYLKQFHEHMDLVAHIPVRNIMPRSQNAHAVVNAGFMFKFKRDTTIIEKVSMIFGSISASFIHASKTEALLIGKDLFTNETLQIAAKSLFDEILPEEAPPEPSAAYRRMLAVSLYYKAILYLCPEDKLDPKHRSGGTAIKRNTSKGTQMFDTDKSVWPLNQPVPKIEALVQCSGEANFANDLPSKVGEVYGAFVCADANSGSIISGFDATEAMKITGVVAFYTAQNIPGDNVFTPLNVPLIQATEEILCSKEVKFYGQPAAIIVANREKIANRAAKLVKVKYASINKNRPLLTPQDVLKSPERSKRVTNNKTVEPVDVGHDVKLVLKGELNLETQYHYYMEPQTCVVKPTEDGIEVYSATQWLDLTNVAVAQCLKVPANSVNVIVRRVGGSYGGKITRSVQIACAAAIVSHLQGKTCRFVVPLQTNIKIAGKRIPTHSNFEVGVNNEGEIQYLRNIFYQDNGCAPNETIGHLTLNHFLNCYDTKRWYIEANTSTEGVAMIENIIEIIAHNLGKDPMEIRAKNMAKGNNPIPELIDQLKQDSNYEARLKEIVGFNGNNRWRKRAMKIIPMTYELFYFGNYNSIVSVLHGDGSVVITHGGIEMGQGINTKVAQVAAYILGVSLDKVSIKPSTSFISPNTMTTGASIGSECVVFATMKACEILIKRFEPIREKMGKPSWEELVEKVFKAGIDLQASHMFSNNDGVKPYFIYGVVALELEVDILTGNHDVRRVDLLEDTGRSLSPEIDIGQIEGAFVMGLGYFTSEKTIYDPESGRLLTDRTWTYKPPGIKDIPADFRVYFKRNAGNPYGVLQSKADGKYGPDVSLNEFIRTVADLRGTKAMCHEGGCGACVVAIRAAAPPTNEMRTFAVNSIMPRSQNAHAVVNAGFMFKFKRDTTIIEKVSLIFGSISASFIHASKTEALLIGKDLFTNETLQIAAKSLFDEILPEEAPPEPSAAYRRMLAVSLYYKAILYLCPEDKLDPKHRSGGTAIKRNTSKGTQMFDTDKSVWPLNQPVPKIEALVQCSGEANFANDLPSKVGEVYGAFVCADANSGSIISGFDATEAMKITGVVAFYTAQNIPGDNVFTPLNVPLIQATEEILCSKEEMALSKKTDVRQMWEKIPFALDFKIYLFNYTNAAEVQKGAIPIVKEIGPYYFEEWKEKVEVEENDEDDTINYKKLDVFLFKPEQSGPGLTGEEIITMPNPFMVGMATVVHRDKPAMLNMINKAFAGIFDNPEDIFFRVKALDILFRGIIINCARTEFAPKAVCTALKKEANVMDVGQVIAVDGKPQQEIWRDHCNEYSGTDGTVFPPFLTEKDRLQSFSGDLCRSFKPWYQKKTSYRGIKTNRYIANIGDFANDPELQCFCDTPDTCPPKGLMDLTKCLGAPMFVSMPHFLDCDPSVQKNVKGLTPDANEHGIEIDFEPISGTPMEARQRIQFNMRLLKTDKLELFKDLPDTIAPLFWIEEGLALNKTFVNMLKHQLFWPKRAVGVLKWLLVSFGILGALGGAVFHFKGRVKAGI</sequence>
<proteinExistence type="predicted"/>
<protein>
    <submittedName>
        <fullName evidence="1">Uncharacterized protein</fullName>
    </submittedName>
</protein>
<accession>A0ACC0K6L0</accession>
<dbReference type="EMBL" id="CM046107">
    <property type="protein sequence ID" value="KAI8432030.1"/>
    <property type="molecule type" value="Genomic_DNA"/>
</dbReference>